<dbReference type="InterPro" id="IPR036873">
    <property type="entry name" value="Rhodanese-like_dom_sf"/>
</dbReference>
<dbReference type="Pfam" id="PF00581">
    <property type="entry name" value="Rhodanese"/>
    <property type="match status" value="1"/>
</dbReference>
<accession>A0A7C9QUP0</accession>
<dbReference type="SMART" id="SM00450">
    <property type="entry name" value="RHOD"/>
    <property type="match status" value="1"/>
</dbReference>
<dbReference type="Gene3D" id="3.40.250.10">
    <property type="entry name" value="Rhodanese-like domain"/>
    <property type="match status" value="1"/>
</dbReference>
<feature type="domain" description="Rhodanese" evidence="1">
    <location>
        <begin position="30"/>
        <end position="120"/>
    </location>
</feature>
<reference evidence="2 3" key="1">
    <citation type="submission" date="2020-02" db="EMBL/GenBank/DDBJ databases">
        <authorList>
            <person name="Dziuba M."/>
            <person name="Kuznetsov B."/>
            <person name="Mardanov A."/>
            <person name="Ravin N."/>
            <person name="Grouzdev D."/>
        </authorList>
    </citation>
    <scope>NUCLEOTIDE SEQUENCE [LARGE SCALE GENOMIC DNA]</scope>
    <source>
        <strain evidence="2 3">SpK</strain>
    </source>
</reference>
<sequence length="121" mass="13248">MFNRLFGRSPESEDTRVSIVPAYDVKRWMEAGEVVLIDVREAVEYRAEAIPGAINMPLSSFDPAELPPIPEGKRLVLHCRSGVRCGTAAERALMGGYKGDLYRLEGGIFGWKAVGGPTVQP</sequence>
<dbReference type="Proteomes" id="UP000480684">
    <property type="component" value="Unassembled WGS sequence"/>
</dbReference>
<evidence type="ECO:0000313" key="2">
    <source>
        <dbReference type="EMBL" id="NFV80601.1"/>
    </source>
</evidence>
<dbReference type="GO" id="GO:0004792">
    <property type="term" value="F:thiosulfate-cyanide sulfurtransferase activity"/>
    <property type="evidence" value="ECO:0007669"/>
    <property type="project" value="TreeGrafter"/>
</dbReference>
<protein>
    <submittedName>
        <fullName evidence="2">Rhodanese-like domain-containing protein</fullName>
    </submittedName>
</protein>
<dbReference type="PANTHER" id="PTHR44086:SF10">
    <property type="entry name" value="THIOSULFATE SULFURTRANSFERASE_RHODANESE-LIKE DOMAIN-CONTAINING PROTEIN 3"/>
    <property type="match status" value="1"/>
</dbReference>
<dbReference type="CDD" id="cd00158">
    <property type="entry name" value="RHOD"/>
    <property type="match status" value="1"/>
</dbReference>
<organism evidence="2 3">
    <name type="scientific">Magnetospirillum aberrantis SpK</name>
    <dbReference type="NCBI Taxonomy" id="908842"/>
    <lineage>
        <taxon>Bacteria</taxon>
        <taxon>Pseudomonadati</taxon>
        <taxon>Pseudomonadota</taxon>
        <taxon>Alphaproteobacteria</taxon>
        <taxon>Rhodospirillales</taxon>
        <taxon>Rhodospirillaceae</taxon>
        <taxon>Magnetospirillum</taxon>
    </lineage>
</organism>
<dbReference type="RefSeq" id="WP_163679119.1">
    <property type="nucleotide sequence ID" value="NZ_JAAIYP010000037.1"/>
</dbReference>
<proteinExistence type="predicted"/>
<dbReference type="InterPro" id="IPR001763">
    <property type="entry name" value="Rhodanese-like_dom"/>
</dbReference>
<comment type="caution">
    <text evidence="2">The sequence shown here is derived from an EMBL/GenBank/DDBJ whole genome shotgun (WGS) entry which is preliminary data.</text>
</comment>
<evidence type="ECO:0000313" key="3">
    <source>
        <dbReference type="Proteomes" id="UP000480684"/>
    </source>
</evidence>
<dbReference type="AlphaFoldDB" id="A0A7C9QUP0"/>
<dbReference type="EMBL" id="JAAIYP010000037">
    <property type="protein sequence ID" value="NFV80601.1"/>
    <property type="molecule type" value="Genomic_DNA"/>
</dbReference>
<keyword evidence="3" id="KW-1185">Reference proteome</keyword>
<evidence type="ECO:0000259" key="1">
    <source>
        <dbReference type="PROSITE" id="PS50206"/>
    </source>
</evidence>
<gene>
    <name evidence="2" type="ORF">G4223_10820</name>
</gene>
<name>A0A7C9QUP0_9PROT</name>
<dbReference type="PROSITE" id="PS50206">
    <property type="entry name" value="RHODANESE_3"/>
    <property type="match status" value="1"/>
</dbReference>
<dbReference type="PANTHER" id="PTHR44086">
    <property type="entry name" value="THIOSULFATE SULFURTRANSFERASE RDL2, MITOCHONDRIAL-RELATED"/>
    <property type="match status" value="1"/>
</dbReference>
<dbReference type="SUPFAM" id="SSF52821">
    <property type="entry name" value="Rhodanese/Cell cycle control phosphatase"/>
    <property type="match status" value="1"/>
</dbReference>